<proteinExistence type="predicted"/>
<evidence type="ECO:0000313" key="1">
    <source>
        <dbReference type="EMBL" id="GIJ72132.1"/>
    </source>
</evidence>
<name>A0A8J4EHF0_9ACTN</name>
<comment type="caution">
    <text evidence="1">The sequence shown here is derived from an EMBL/GenBank/DDBJ whole genome shotgun (WGS) entry which is preliminary data.</text>
</comment>
<gene>
    <name evidence="1" type="ORF">Voc01_070490</name>
</gene>
<dbReference type="Proteomes" id="UP000635606">
    <property type="component" value="Unassembled WGS sequence"/>
</dbReference>
<dbReference type="RefSeq" id="WP_203931989.1">
    <property type="nucleotide sequence ID" value="NZ_BOPH01000097.1"/>
</dbReference>
<accession>A0A8J4EHF0</accession>
<keyword evidence="2" id="KW-1185">Reference proteome</keyword>
<evidence type="ECO:0000313" key="2">
    <source>
        <dbReference type="Proteomes" id="UP000635606"/>
    </source>
</evidence>
<sequence length="155" mass="16752">MPPVIDVYVWVPTAGADVLTAFIDRYVDTARPGDDRLDAFVRAYVDGTADAADRAALADLRRSDDDPGFSLYLRARGYDGAIITVTDERAVVLGLSLDDPDASPLVAARARALLDRLRDEFDAPAGCAGTELAPAHSREEWECGDMVQWRSGALP</sequence>
<dbReference type="EMBL" id="BOPH01000097">
    <property type="protein sequence ID" value="GIJ72132.1"/>
    <property type="molecule type" value="Genomic_DNA"/>
</dbReference>
<reference evidence="1" key="1">
    <citation type="submission" date="2021-01" db="EMBL/GenBank/DDBJ databases">
        <title>Whole genome shotgun sequence of Virgisporangium ochraceum NBRC 16418.</title>
        <authorList>
            <person name="Komaki H."/>
            <person name="Tamura T."/>
        </authorList>
    </citation>
    <scope>NUCLEOTIDE SEQUENCE</scope>
    <source>
        <strain evidence="1">NBRC 16418</strain>
    </source>
</reference>
<protein>
    <submittedName>
        <fullName evidence="1">Uncharacterized protein</fullName>
    </submittedName>
</protein>
<dbReference type="AlphaFoldDB" id="A0A8J4EHF0"/>
<organism evidence="1 2">
    <name type="scientific">Virgisporangium ochraceum</name>
    <dbReference type="NCBI Taxonomy" id="65505"/>
    <lineage>
        <taxon>Bacteria</taxon>
        <taxon>Bacillati</taxon>
        <taxon>Actinomycetota</taxon>
        <taxon>Actinomycetes</taxon>
        <taxon>Micromonosporales</taxon>
        <taxon>Micromonosporaceae</taxon>
        <taxon>Virgisporangium</taxon>
    </lineage>
</organism>